<evidence type="ECO:0000313" key="2">
    <source>
        <dbReference type="EMBL" id="CAD8840490.1"/>
    </source>
</evidence>
<feature type="region of interest" description="Disordered" evidence="1">
    <location>
        <begin position="1"/>
        <end position="144"/>
    </location>
</feature>
<dbReference type="EMBL" id="HBFQ01021244">
    <property type="protein sequence ID" value="CAD8840490.1"/>
    <property type="molecule type" value="Transcribed_RNA"/>
</dbReference>
<protein>
    <submittedName>
        <fullName evidence="2">Uncharacterized protein</fullName>
    </submittedName>
</protein>
<feature type="compositionally biased region" description="Polar residues" evidence="1">
    <location>
        <begin position="14"/>
        <end position="32"/>
    </location>
</feature>
<evidence type="ECO:0000256" key="1">
    <source>
        <dbReference type="SAM" id="MobiDB-lite"/>
    </source>
</evidence>
<feature type="compositionally biased region" description="Low complexity" evidence="1">
    <location>
        <begin position="33"/>
        <end position="45"/>
    </location>
</feature>
<sequence>MAEACQEPEELDGTSESCAPNEPLTTEAESPGSSTVSFSGTWSSTPDFATLHSHPLRAAPVSPLSLTGSFRSSLSTTATPESSRTRRQEPTPPRAKRSRKSSASNASNVMVQQFSLRSRLADSGHSRAPTSKSDGPAPTSRRNMLVQPGETSLRFNSLVQLCPCSWHPNLSHGQPRPLCQRNTEEHDEHALLDALCRKLAAECGAGVAPTLARDACLRKRDVHFIISPLCPTENVKTESPVVGYIATRSDLASLQSGAAVDAPLLVISQLFVEREFRGRGLAKGTLTMLLNRKSVLGLDAVTPDLEGLLRSLGFRRNTCRQLFGQSDGDESPVIFRRRRMSDRDAENIRSMSETTRTPCTS</sequence>
<feature type="compositionally biased region" description="Acidic residues" evidence="1">
    <location>
        <begin position="1"/>
        <end position="13"/>
    </location>
</feature>
<accession>A0A7S1A2D5</accession>
<reference evidence="2" key="1">
    <citation type="submission" date="2021-01" db="EMBL/GenBank/DDBJ databases">
        <authorList>
            <person name="Corre E."/>
            <person name="Pelletier E."/>
            <person name="Niang G."/>
            <person name="Scheremetjew M."/>
            <person name="Finn R."/>
            <person name="Kale V."/>
            <person name="Holt S."/>
            <person name="Cochrane G."/>
            <person name="Meng A."/>
            <person name="Brown T."/>
            <person name="Cohen L."/>
        </authorList>
    </citation>
    <scope>NUCLEOTIDE SEQUENCE</scope>
</reference>
<dbReference type="SUPFAM" id="SSF55729">
    <property type="entry name" value="Acyl-CoA N-acyltransferases (Nat)"/>
    <property type="match status" value="1"/>
</dbReference>
<name>A0A7S1A2D5_NOCSC</name>
<proteinExistence type="predicted"/>
<gene>
    <name evidence="2" type="ORF">NSCI0253_LOCUS14838</name>
</gene>
<organism evidence="2">
    <name type="scientific">Noctiluca scintillans</name>
    <name type="common">Sea sparkle</name>
    <name type="synonym">Red tide dinoflagellate</name>
    <dbReference type="NCBI Taxonomy" id="2966"/>
    <lineage>
        <taxon>Eukaryota</taxon>
        <taxon>Sar</taxon>
        <taxon>Alveolata</taxon>
        <taxon>Dinophyceae</taxon>
        <taxon>Noctilucales</taxon>
        <taxon>Noctilucaceae</taxon>
        <taxon>Noctiluca</taxon>
    </lineage>
</organism>
<dbReference type="AlphaFoldDB" id="A0A7S1A2D5"/>
<dbReference type="InterPro" id="IPR016181">
    <property type="entry name" value="Acyl_CoA_acyltransferase"/>
</dbReference>
<feature type="compositionally biased region" description="Polar residues" evidence="1">
    <location>
        <begin position="64"/>
        <end position="82"/>
    </location>
</feature>